<gene>
    <name evidence="2" type="ordered locus">BC1002_6262</name>
</gene>
<name>D5WLM5_PARAM</name>
<dbReference type="AlphaFoldDB" id="D5WLM5"/>
<reference evidence="3" key="1">
    <citation type="submission" date="2010-04" db="EMBL/GenBank/DDBJ databases">
        <title>Complete sequence of chromosome 3 of Burkholderia sp. CCGE1002.</title>
        <authorList>
            <consortium name="US DOE Joint Genome Institute"/>
            <person name="Lucas S."/>
            <person name="Copeland A."/>
            <person name="Lapidus A."/>
            <person name="Cheng J.-F."/>
            <person name="Bruce D."/>
            <person name="Goodwin L."/>
            <person name="Pitluck S."/>
            <person name="Chertkov O."/>
            <person name="Detter J.C."/>
            <person name="Han C."/>
            <person name="Tapia R."/>
            <person name="Land M."/>
            <person name="Hauser L."/>
            <person name="Kyrpides N."/>
            <person name="Ovchinnikova G."/>
            <person name="Martinez-Romero E."/>
            <person name="Hernandez M.A.R."/>
            <person name="Tiedje J.M."/>
            <person name="Woyke T."/>
        </authorList>
    </citation>
    <scope>NUCLEOTIDE SEQUENCE [LARGE SCALE GENOMIC DNA]</scope>
    <source>
        <strain evidence="3">CCGE1002</strain>
    </source>
</reference>
<accession>D5WLM5</accession>
<feature type="region of interest" description="Disordered" evidence="1">
    <location>
        <begin position="75"/>
        <end position="94"/>
    </location>
</feature>
<protein>
    <submittedName>
        <fullName evidence="2">Uncharacterized protein</fullName>
    </submittedName>
</protein>
<evidence type="ECO:0000256" key="1">
    <source>
        <dbReference type="SAM" id="MobiDB-lite"/>
    </source>
</evidence>
<evidence type="ECO:0000313" key="3">
    <source>
        <dbReference type="Proteomes" id="UP000002190"/>
    </source>
</evidence>
<proteinExistence type="predicted"/>
<dbReference type="Proteomes" id="UP000002190">
    <property type="component" value="Chromosome 3"/>
</dbReference>
<dbReference type="HOGENOM" id="CLU_2022423_0_0_4"/>
<evidence type="ECO:0000313" key="2">
    <source>
        <dbReference type="EMBL" id="ADG20121.1"/>
    </source>
</evidence>
<organism evidence="2 3">
    <name type="scientific">Paraburkholderia atlantica</name>
    <dbReference type="NCBI Taxonomy" id="2654982"/>
    <lineage>
        <taxon>Bacteria</taxon>
        <taxon>Pseudomonadati</taxon>
        <taxon>Pseudomonadota</taxon>
        <taxon>Betaproteobacteria</taxon>
        <taxon>Burkholderiales</taxon>
        <taxon>Burkholderiaceae</taxon>
        <taxon>Paraburkholderia</taxon>
    </lineage>
</organism>
<dbReference type="KEGG" id="bge:BC1002_6262"/>
<reference evidence="2 3" key="2">
    <citation type="journal article" date="2012" name="J. Bacteriol.">
        <title>Genome Sequences of Burkholderia sp. Strains CCGE1002 and H160, Isolated from Legume Nodules in Mexico and Brazil.</title>
        <authorList>
            <person name="Ormeno-Orrillo E."/>
            <person name="Rogel M.A."/>
            <person name="Chueire L.M."/>
            <person name="Tiedje J.M."/>
            <person name="Martinez-Romero E."/>
            <person name="Hungria M."/>
        </authorList>
    </citation>
    <scope>NUCLEOTIDE SEQUENCE [LARGE SCALE GENOMIC DNA]</scope>
    <source>
        <strain evidence="2 3">CCGE1002</strain>
    </source>
</reference>
<feature type="compositionally biased region" description="Basic and acidic residues" evidence="1">
    <location>
        <begin position="80"/>
        <end position="92"/>
    </location>
</feature>
<sequence>MIPALHLGGYYGALTGKKISEFLYASPVQGVRGSRWSTDTLESGNLRTEILARVLMKELEHEDAWKRGPQTGLLQNSVDVHGRDGNAGRTEEGDLPALAGRCKEKFAAAIAPFRRANGDRRD</sequence>
<dbReference type="EMBL" id="CP002015">
    <property type="protein sequence ID" value="ADG20121.1"/>
    <property type="molecule type" value="Genomic_DNA"/>
</dbReference>